<name>K6YSH5_9ALTE</name>
<keyword evidence="3" id="KW-1185">Reference proteome</keyword>
<dbReference type="EMBL" id="BAEN01000035">
    <property type="protein sequence ID" value="GAC14250.1"/>
    <property type="molecule type" value="Genomic_DNA"/>
</dbReference>
<dbReference type="Proteomes" id="UP000006334">
    <property type="component" value="Unassembled WGS sequence"/>
</dbReference>
<sequence length="244" mass="27556">MKSFVSLWTICASFTPVSLATTATESPHVLAVNELQTTITKAITGFEATQLRQWSFQVERYENEEGEVTSSIERFSPQQELSQQWQLIEINKRMPTADEQDDFQRRKQDAEVNISLRLSELIQTDSLAVVSEDSAYISASFNVYLKRLGADASKHLQGTLTFAKHGEFIEHIEITNTDSFSPMFAATIDTLSLNMAFVKIDQAILTQRIDLKMQGSFALFTEIDEVSSDVFSDYQYIGPCTFNC</sequence>
<evidence type="ECO:0000256" key="1">
    <source>
        <dbReference type="SAM" id="SignalP"/>
    </source>
</evidence>
<feature type="chain" id="PRO_5003897534" evidence="1">
    <location>
        <begin position="21"/>
        <end position="244"/>
    </location>
</feature>
<evidence type="ECO:0000313" key="3">
    <source>
        <dbReference type="Proteomes" id="UP000006334"/>
    </source>
</evidence>
<gene>
    <name evidence="2" type="ORF">GLIP_1616</name>
</gene>
<dbReference type="RefSeq" id="WP_008844066.1">
    <property type="nucleotide sequence ID" value="NZ_BAEN01000035.1"/>
</dbReference>
<protein>
    <submittedName>
        <fullName evidence="2">Uncharacterized protein</fullName>
    </submittedName>
</protein>
<organism evidence="2 3">
    <name type="scientific">Aliiglaciecola lipolytica E3</name>
    <dbReference type="NCBI Taxonomy" id="1127673"/>
    <lineage>
        <taxon>Bacteria</taxon>
        <taxon>Pseudomonadati</taxon>
        <taxon>Pseudomonadota</taxon>
        <taxon>Gammaproteobacteria</taxon>
        <taxon>Alteromonadales</taxon>
        <taxon>Alteromonadaceae</taxon>
        <taxon>Aliiglaciecola</taxon>
    </lineage>
</organism>
<keyword evidence="1" id="KW-0732">Signal</keyword>
<reference evidence="2 3" key="1">
    <citation type="journal article" date="2017" name="Antonie Van Leeuwenhoek">
        <title>Rhizobium rhizosphaerae sp. nov., a novel species isolated from rice rhizosphere.</title>
        <authorList>
            <person name="Zhao J.J."/>
            <person name="Zhang J."/>
            <person name="Zhang R.J."/>
            <person name="Zhang C.W."/>
            <person name="Yin H.Q."/>
            <person name="Zhang X.X."/>
        </authorList>
    </citation>
    <scope>NUCLEOTIDE SEQUENCE [LARGE SCALE GENOMIC DNA]</scope>
    <source>
        <strain evidence="2 3">E3</strain>
    </source>
</reference>
<evidence type="ECO:0000313" key="2">
    <source>
        <dbReference type="EMBL" id="GAC14250.1"/>
    </source>
</evidence>
<dbReference type="eggNOG" id="ENOG5032RAF">
    <property type="taxonomic scope" value="Bacteria"/>
</dbReference>
<feature type="signal peptide" evidence="1">
    <location>
        <begin position="1"/>
        <end position="20"/>
    </location>
</feature>
<comment type="caution">
    <text evidence="2">The sequence shown here is derived from an EMBL/GenBank/DDBJ whole genome shotgun (WGS) entry which is preliminary data.</text>
</comment>
<dbReference type="OrthoDB" id="6292668at2"/>
<proteinExistence type="predicted"/>
<dbReference type="AlphaFoldDB" id="K6YSH5"/>
<accession>K6YSH5</accession>